<evidence type="ECO:0000313" key="3">
    <source>
        <dbReference type="Proteomes" id="UP001167796"/>
    </source>
</evidence>
<keyword evidence="3" id="KW-1185">Reference proteome</keyword>
<protein>
    <submittedName>
        <fullName evidence="2">Uncharacterized protein</fullName>
    </submittedName>
</protein>
<name>A0ABT9AAP0_9BACT</name>
<feature type="transmembrane region" description="Helical" evidence="1">
    <location>
        <begin position="119"/>
        <end position="135"/>
    </location>
</feature>
<proteinExistence type="predicted"/>
<keyword evidence="1" id="KW-0472">Membrane</keyword>
<accession>A0ABT9AAP0</accession>
<feature type="transmembrane region" description="Helical" evidence="1">
    <location>
        <begin position="12"/>
        <end position="31"/>
    </location>
</feature>
<evidence type="ECO:0000256" key="1">
    <source>
        <dbReference type="SAM" id="Phobius"/>
    </source>
</evidence>
<keyword evidence="1" id="KW-1133">Transmembrane helix</keyword>
<dbReference type="EMBL" id="JAUQSX010000005">
    <property type="protein sequence ID" value="MDO7846899.1"/>
    <property type="molecule type" value="Genomic_DNA"/>
</dbReference>
<sequence length="172" mass="18776">MKLTYPTTAPVAYPSALASTLYIWLFSNLGGTAKLLVDFGFDEPQDLQVPLLIGLLASVASLVAVPFALPIFVLAQRACTSWKCRLTALAGVLLAFAAANYLLLHWLPLGPPESLLRMTWPYLAGAVLTVAWLYWPQSVAGRLARPRSSRPAPLLSAWRQRAAKQPMTHLAH</sequence>
<organism evidence="2 3">
    <name type="scientific">Hymenobacter mellowenesis</name>
    <dbReference type="NCBI Taxonomy" id="3063995"/>
    <lineage>
        <taxon>Bacteria</taxon>
        <taxon>Pseudomonadati</taxon>
        <taxon>Bacteroidota</taxon>
        <taxon>Cytophagia</taxon>
        <taxon>Cytophagales</taxon>
        <taxon>Hymenobacteraceae</taxon>
        <taxon>Hymenobacter</taxon>
    </lineage>
</organism>
<evidence type="ECO:0000313" key="2">
    <source>
        <dbReference type="EMBL" id="MDO7846899.1"/>
    </source>
</evidence>
<feature type="transmembrane region" description="Helical" evidence="1">
    <location>
        <begin position="51"/>
        <end position="74"/>
    </location>
</feature>
<dbReference type="Proteomes" id="UP001167796">
    <property type="component" value="Unassembled WGS sequence"/>
</dbReference>
<dbReference type="RefSeq" id="WP_305011584.1">
    <property type="nucleotide sequence ID" value="NZ_JAUQSX010000005.1"/>
</dbReference>
<gene>
    <name evidence="2" type="ORF">Q5H92_11065</name>
</gene>
<reference evidence="2" key="1">
    <citation type="submission" date="2023-07" db="EMBL/GenBank/DDBJ databases">
        <authorList>
            <person name="Kim M.K."/>
        </authorList>
    </citation>
    <scope>NUCLEOTIDE SEQUENCE</scope>
    <source>
        <strain evidence="2">M29</strain>
    </source>
</reference>
<feature type="transmembrane region" description="Helical" evidence="1">
    <location>
        <begin position="86"/>
        <end position="107"/>
    </location>
</feature>
<comment type="caution">
    <text evidence="2">The sequence shown here is derived from an EMBL/GenBank/DDBJ whole genome shotgun (WGS) entry which is preliminary data.</text>
</comment>
<keyword evidence="1" id="KW-0812">Transmembrane</keyword>